<dbReference type="InterPro" id="IPR003598">
    <property type="entry name" value="Ig_sub2"/>
</dbReference>
<keyword evidence="3" id="KW-1185">Reference proteome</keyword>
<dbReference type="PANTHER" id="PTHR10075:SF100">
    <property type="entry name" value="FASCICLIN-2"/>
    <property type="match status" value="1"/>
</dbReference>
<proteinExistence type="predicted"/>
<dbReference type="Gene3D" id="2.60.40.10">
    <property type="entry name" value="Immunoglobulins"/>
    <property type="match status" value="2"/>
</dbReference>
<dbReference type="SMART" id="SM00408">
    <property type="entry name" value="IGc2"/>
    <property type="match status" value="1"/>
</dbReference>
<dbReference type="GeneID" id="102807088"/>
<dbReference type="Proteomes" id="UP000694865">
    <property type="component" value="Unplaced"/>
</dbReference>
<evidence type="ECO:0000313" key="3">
    <source>
        <dbReference type="Proteomes" id="UP000694865"/>
    </source>
</evidence>
<feature type="domain" description="Ig-like" evidence="2">
    <location>
        <begin position="2"/>
        <end position="68"/>
    </location>
</feature>
<keyword evidence="1" id="KW-0393">Immunoglobulin domain</keyword>
<dbReference type="Pfam" id="PF13927">
    <property type="entry name" value="Ig_3"/>
    <property type="match status" value="2"/>
</dbReference>
<gene>
    <name evidence="4" type="primary">LOC102807088</name>
</gene>
<dbReference type="InterPro" id="IPR036179">
    <property type="entry name" value="Ig-like_dom_sf"/>
</dbReference>
<evidence type="ECO:0000313" key="4">
    <source>
        <dbReference type="RefSeq" id="XP_006812730.1"/>
    </source>
</evidence>
<dbReference type="InterPro" id="IPR007110">
    <property type="entry name" value="Ig-like_dom"/>
</dbReference>
<protein>
    <submittedName>
        <fullName evidence="4">Titin-like</fullName>
    </submittedName>
</protein>
<dbReference type="PANTHER" id="PTHR10075">
    <property type="entry name" value="BASIGIN RELATED"/>
    <property type="match status" value="1"/>
</dbReference>
<evidence type="ECO:0000259" key="2">
    <source>
        <dbReference type="PROSITE" id="PS50835"/>
    </source>
</evidence>
<dbReference type="InterPro" id="IPR003599">
    <property type="entry name" value="Ig_sub"/>
</dbReference>
<sequence length="196" mass="20807">PPTITTSPVDQIVNEPNSVTLNCEATRGKPAIAVTYTWKKGSDDIRIGGRYSLNGGSLTISVTVREDDDPPTITTSPVDQTVHEPNSVTLNCEATRGKPAIAVTYTWKKGSDDIRIGGRYSLNGGSLTISVTVREDDGIYTCYASNGIGQPDSASATVTVYFPTCLEDAKDLTPAVAAASLNEIVVLQLASKMLRL</sequence>
<dbReference type="RefSeq" id="XP_006812730.1">
    <property type="nucleotide sequence ID" value="XM_006812667.1"/>
</dbReference>
<organism evidence="3 4">
    <name type="scientific">Saccoglossus kowalevskii</name>
    <name type="common">Acorn worm</name>
    <dbReference type="NCBI Taxonomy" id="10224"/>
    <lineage>
        <taxon>Eukaryota</taxon>
        <taxon>Metazoa</taxon>
        <taxon>Hemichordata</taxon>
        <taxon>Enteropneusta</taxon>
        <taxon>Harrimaniidae</taxon>
        <taxon>Saccoglossus</taxon>
    </lineage>
</organism>
<accession>A0ABM0LY89</accession>
<feature type="domain" description="Ig-like" evidence="2">
    <location>
        <begin position="71"/>
        <end position="159"/>
    </location>
</feature>
<dbReference type="SUPFAM" id="SSF48726">
    <property type="entry name" value="Immunoglobulin"/>
    <property type="match status" value="2"/>
</dbReference>
<reference evidence="4" key="1">
    <citation type="submission" date="2025-08" db="UniProtKB">
        <authorList>
            <consortium name="RefSeq"/>
        </authorList>
    </citation>
    <scope>IDENTIFICATION</scope>
    <source>
        <tissue evidence="4">Testes</tissue>
    </source>
</reference>
<evidence type="ECO:0000256" key="1">
    <source>
        <dbReference type="ARBA" id="ARBA00023319"/>
    </source>
</evidence>
<dbReference type="InterPro" id="IPR013783">
    <property type="entry name" value="Ig-like_fold"/>
</dbReference>
<dbReference type="SMART" id="SM00409">
    <property type="entry name" value="IG"/>
    <property type="match status" value="1"/>
</dbReference>
<feature type="non-terminal residue" evidence="4">
    <location>
        <position position="1"/>
    </location>
</feature>
<name>A0ABM0LY89_SACKO</name>
<dbReference type="CDD" id="cd00096">
    <property type="entry name" value="Ig"/>
    <property type="match status" value="1"/>
</dbReference>
<dbReference type="PROSITE" id="PS50835">
    <property type="entry name" value="IG_LIKE"/>
    <property type="match status" value="2"/>
</dbReference>